<keyword evidence="4" id="KW-0460">Magnesium</keyword>
<dbReference type="OrthoDB" id="8954335at2759"/>
<dbReference type="InterPro" id="IPR027417">
    <property type="entry name" value="P-loop_NTPase"/>
</dbReference>
<dbReference type="InterPro" id="IPR006689">
    <property type="entry name" value="Small_GTPase_ARF/SAR"/>
</dbReference>
<evidence type="ECO:0000256" key="3">
    <source>
        <dbReference type="PIRSR" id="PIRSR606689-1"/>
    </source>
</evidence>
<evidence type="ECO:0000313" key="6">
    <source>
        <dbReference type="Proteomes" id="UP000001542"/>
    </source>
</evidence>
<protein>
    <submittedName>
        <fullName evidence="5">ADP-ribosylation factor, putative</fullName>
    </submittedName>
</protein>
<feature type="binding site" evidence="3">
    <location>
        <begin position="25"/>
        <end position="32"/>
    </location>
    <ligand>
        <name>GTP</name>
        <dbReference type="ChEBI" id="CHEBI:37565"/>
    </ligand>
</feature>
<accession>A2FSR0</accession>
<dbReference type="Pfam" id="PF00025">
    <property type="entry name" value="Arf"/>
    <property type="match status" value="1"/>
</dbReference>
<dbReference type="SMR" id="A2FSR0"/>
<gene>
    <name evidence="5" type="ORF">TVAG_460220</name>
</gene>
<feature type="binding site" evidence="3">
    <location>
        <position position="73"/>
    </location>
    <ligand>
        <name>GTP</name>
        <dbReference type="ChEBI" id="CHEBI:37565"/>
    </ligand>
</feature>
<dbReference type="Gene3D" id="3.40.50.300">
    <property type="entry name" value="P-loop containing nucleotide triphosphate hydrolases"/>
    <property type="match status" value="1"/>
</dbReference>
<proteinExistence type="predicted"/>
<sequence length="182" mass="20316">MGCCGSKSIQNDTDPPMPLRICLLGLPGVGKTSLVEFVAGEYDPHLRPIPTLGVVVRCVKYKDQKCIFMDCGGSSGHDDDYDNCIKQANAVIYVMDPVSIHHGYTFTKQLLDKTAEDVRNQKIPVLFAMLKTQNESIVPMVGSLVDQYFYNSVYKIKTHASLNDGFSESFDWLIEAANNMRR</sequence>
<dbReference type="AlphaFoldDB" id="A2FSR0"/>
<dbReference type="GO" id="GO:0005737">
    <property type="term" value="C:cytoplasm"/>
    <property type="evidence" value="ECO:0000318"/>
    <property type="project" value="GO_Central"/>
</dbReference>
<dbReference type="Proteomes" id="UP000001542">
    <property type="component" value="Unassembled WGS sequence"/>
</dbReference>
<reference evidence="5" key="1">
    <citation type="submission" date="2006-10" db="EMBL/GenBank/DDBJ databases">
        <authorList>
            <person name="Amadeo P."/>
            <person name="Zhao Q."/>
            <person name="Wortman J."/>
            <person name="Fraser-Liggett C."/>
            <person name="Carlton J."/>
        </authorList>
    </citation>
    <scope>NUCLEOTIDE SEQUENCE</scope>
    <source>
        <strain evidence="5">G3</strain>
    </source>
</reference>
<dbReference type="GO" id="GO:0005525">
    <property type="term" value="F:GTP binding"/>
    <property type="evidence" value="ECO:0000318"/>
    <property type="project" value="GO_Central"/>
</dbReference>
<dbReference type="GO" id="GO:0006886">
    <property type="term" value="P:intracellular protein transport"/>
    <property type="evidence" value="ECO:0000318"/>
    <property type="project" value="GO_Central"/>
</dbReference>
<dbReference type="STRING" id="5722.A2FSR0"/>
<reference evidence="5" key="2">
    <citation type="journal article" date="2007" name="Science">
        <title>Draft genome sequence of the sexually transmitted pathogen Trichomonas vaginalis.</title>
        <authorList>
            <person name="Carlton J.M."/>
            <person name="Hirt R.P."/>
            <person name="Silva J.C."/>
            <person name="Delcher A.L."/>
            <person name="Schatz M."/>
            <person name="Zhao Q."/>
            <person name="Wortman J.R."/>
            <person name="Bidwell S.L."/>
            <person name="Alsmark U.C.M."/>
            <person name="Besteiro S."/>
            <person name="Sicheritz-Ponten T."/>
            <person name="Noel C.J."/>
            <person name="Dacks J.B."/>
            <person name="Foster P.G."/>
            <person name="Simillion C."/>
            <person name="Van de Peer Y."/>
            <person name="Miranda-Saavedra D."/>
            <person name="Barton G.J."/>
            <person name="Westrop G.D."/>
            <person name="Mueller S."/>
            <person name="Dessi D."/>
            <person name="Fiori P.L."/>
            <person name="Ren Q."/>
            <person name="Paulsen I."/>
            <person name="Zhang H."/>
            <person name="Bastida-Corcuera F.D."/>
            <person name="Simoes-Barbosa A."/>
            <person name="Brown M.T."/>
            <person name="Hayes R.D."/>
            <person name="Mukherjee M."/>
            <person name="Okumura C.Y."/>
            <person name="Schneider R."/>
            <person name="Smith A.J."/>
            <person name="Vanacova S."/>
            <person name="Villalvazo M."/>
            <person name="Haas B.J."/>
            <person name="Pertea M."/>
            <person name="Feldblyum T.V."/>
            <person name="Utterback T.R."/>
            <person name="Shu C.L."/>
            <person name="Osoegawa K."/>
            <person name="de Jong P.J."/>
            <person name="Hrdy I."/>
            <person name="Horvathova L."/>
            <person name="Zubacova Z."/>
            <person name="Dolezal P."/>
            <person name="Malik S.B."/>
            <person name="Logsdon J.M. Jr."/>
            <person name="Henze K."/>
            <person name="Gupta A."/>
            <person name="Wang C.C."/>
            <person name="Dunne R.L."/>
            <person name="Upcroft J.A."/>
            <person name="Upcroft P."/>
            <person name="White O."/>
            <person name="Salzberg S.L."/>
            <person name="Tang P."/>
            <person name="Chiu C.-H."/>
            <person name="Lee Y.-S."/>
            <person name="Embley T.M."/>
            <person name="Coombs G.H."/>
            <person name="Mottram J.C."/>
            <person name="Tachezy J."/>
            <person name="Fraser-Liggett C.M."/>
            <person name="Johnson P.J."/>
        </authorList>
    </citation>
    <scope>NUCLEOTIDE SEQUENCE [LARGE SCALE GENOMIC DNA]</scope>
    <source>
        <strain evidence="5">G3</strain>
    </source>
</reference>
<dbReference type="GO" id="GO:0046872">
    <property type="term" value="F:metal ion binding"/>
    <property type="evidence" value="ECO:0007669"/>
    <property type="project" value="UniProtKB-KW"/>
</dbReference>
<keyword evidence="1 3" id="KW-0547">Nucleotide-binding</keyword>
<feature type="binding site" evidence="4">
    <location>
        <position position="51"/>
    </location>
    <ligand>
        <name>Mg(2+)</name>
        <dbReference type="ChEBI" id="CHEBI:18420"/>
    </ligand>
</feature>
<dbReference type="GO" id="GO:0003924">
    <property type="term" value="F:GTPase activity"/>
    <property type="evidence" value="ECO:0007669"/>
    <property type="project" value="InterPro"/>
</dbReference>
<keyword evidence="4" id="KW-0479">Metal-binding</keyword>
<feature type="binding site" evidence="4">
    <location>
        <position position="32"/>
    </location>
    <ligand>
        <name>Mg(2+)</name>
        <dbReference type="ChEBI" id="CHEBI:18420"/>
    </ligand>
</feature>
<evidence type="ECO:0000313" key="5">
    <source>
        <dbReference type="EMBL" id="EAX92062.1"/>
    </source>
</evidence>
<dbReference type="GO" id="GO:0005794">
    <property type="term" value="C:Golgi apparatus"/>
    <property type="evidence" value="ECO:0000318"/>
    <property type="project" value="GO_Central"/>
</dbReference>
<organism evidence="5 6">
    <name type="scientific">Trichomonas vaginalis (strain ATCC PRA-98 / G3)</name>
    <dbReference type="NCBI Taxonomy" id="412133"/>
    <lineage>
        <taxon>Eukaryota</taxon>
        <taxon>Metamonada</taxon>
        <taxon>Parabasalia</taxon>
        <taxon>Trichomonadida</taxon>
        <taxon>Trichomonadidae</taxon>
        <taxon>Trichomonas</taxon>
    </lineage>
</organism>
<dbReference type="RefSeq" id="XP_001304992.1">
    <property type="nucleotide sequence ID" value="XM_001304991.1"/>
</dbReference>
<evidence type="ECO:0000256" key="1">
    <source>
        <dbReference type="ARBA" id="ARBA00022741"/>
    </source>
</evidence>
<name>A2FSR0_TRIV3</name>
<dbReference type="GO" id="GO:0016192">
    <property type="term" value="P:vesicle-mediated transport"/>
    <property type="evidence" value="ECO:0000318"/>
    <property type="project" value="GO_Central"/>
</dbReference>
<keyword evidence="2 3" id="KW-0342">GTP-binding</keyword>
<dbReference type="CDD" id="cd00882">
    <property type="entry name" value="Ras_like_GTPase"/>
    <property type="match status" value="1"/>
</dbReference>
<evidence type="ECO:0000256" key="2">
    <source>
        <dbReference type="ARBA" id="ARBA00023134"/>
    </source>
</evidence>
<keyword evidence="6" id="KW-1185">Reference proteome</keyword>
<evidence type="ECO:0000256" key="4">
    <source>
        <dbReference type="PIRSR" id="PIRSR606689-2"/>
    </source>
</evidence>
<dbReference type="KEGG" id="tva:4749770"/>
<dbReference type="VEuPathDB" id="TrichDB:TVAGG3_0847330"/>
<dbReference type="EMBL" id="DS113993">
    <property type="protein sequence ID" value="EAX92062.1"/>
    <property type="molecule type" value="Genomic_DNA"/>
</dbReference>
<dbReference type="SUPFAM" id="SSF52540">
    <property type="entry name" value="P-loop containing nucleoside triphosphate hydrolases"/>
    <property type="match status" value="1"/>
</dbReference>
<dbReference type="InParanoid" id="A2FSR0"/>
<dbReference type="VEuPathDB" id="TrichDB:TVAG_460220"/>